<feature type="binding site" evidence="2">
    <location>
        <begin position="202"/>
        <end position="210"/>
    </location>
    <ligand>
        <name>GTP</name>
        <dbReference type="ChEBI" id="CHEBI:37565"/>
    </ligand>
</feature>
<sequence length="358" mass="39971">MITIDKLGWNSFFDLQFQAVKSDGLSVGRVLKEVRHQYTLCTTQGFVEGEVSGHFHFTVENRSDYPTVGDWVVFRSCDHFVQIEKVLERTSVFSRNRSGNKAEEQVIAANIDYLCIVSGLDGGRNYTLRGIERYITLAVDGGINPIIVLNKSDLCADEDIALLQARSVAEDIPIHLVSTVTKAGIDNLSMSFPEGASVAFTGPSGVGKSSLINCLVGTESAKTGKLRRSDLRGKHTTSHKELFFLQSGAMIIDTPGMRELQLWGSQNSLEDVYSEIHEAAQRCRFNDCSHRNEPGCAVLELLVDGSLEMERYENYLDLHSELAFIEPKVNENKKLVRKANAKELSKLIRKSQRIPKRQ</sequence>
<dbReference type="CDD" id="cd01854">
    <property type="entry name" value="YjeQ_EngC"/>
    <property type="match status" value="1"/>
</dbReference>
<feature type="binding site" evidence="2">
    <location>
        <position position="288"/>
    </location>
    <ligand>
        <name>Zn(2+)</name>
        <dbReference type="ChEBI" id="CHEBI:29105"/>
    </ligand>
</feature>
<dbReference type="RefSeq" id="WP_082936444.1">
    <property type="nucleotide sequence ID" value="NZ_JXMS01000025.1"/>
</dbReference>
<dbReference type="InterPro" id="IPR010914">
    <property type="entry name" value="RsgA_GTPase_dom"/>
</dbReference>
<dbReference type="OrthoDB" id="9809485at2"/>
<dbReference type="EC" id="3.6.1.-" evidence="2"/>
<keyword evidence="2" id="KW-0694">RNA-binding</keyword>
<keyword evidence="2" id="KW-0963">Cytoplasm</keyword>
<feature type="binding site" evidence="2">
    <location>
        <begin position="150"/>
        <end position="153"/>
    </location>
    <ligand>
        <name>GTP</name>
        <dbReference type="ChEBI" id="CHEBI:37565"/>
    </ligand>
</feature>
<dbReference type="STRING" id="1560234.SP90_12840"/>
<dbReference type="GO" id="GO:0019843">
    <property type="term" value="F:rRNA binding"/>
    <property type="evidence" value="ECO:0007669"/>
    <property type="project" value="UniProtKB-KW"/>
</dbReference>
<dbReference type="Pfam" id="PF03193">
    <property type="entry name" value="RsgA_GTPase"/>
    <property type="match status" value="1"/>
</dbReference>
<evidence type="ECO:0000256" key="1">
    <source>
        <dbReference type="ARBA" id="ARBA00022517"/>
    </source>
</evidence>
<feature type="domain" description="EngC GTPase" evidence="3">
    <location>
        <begin position="109"/>
        <end position="258"/>
    </location>
</feature>
<dbReference type="Gene3D" id="3.40.50.300">
    <property type="entry name" value="P-loop containing nucleotide triphosphate hydrolases"/>
    <property type="match status" value="1"/>
</dbReference>
<evidence type="ECO:0000259" key="3">
    <source>
        <dbReference type="PROSITE" id="PS50936"/>
    </source>
</evidence>
<dbReference type="PANTHER" id="PTHR32120">
    <property type="entry name" value="SMALL RIBOSOMAL SUBUNIT BIOGENESIS GTPASE RSGA"/>
    <property type="match status" value="1"/>
</dbReference>
<dbReference type="GO" id="GO:0003924">
    <property type="term" value="F:GTPase activity"/>
    <property type="evidence" value="ECO:0007669"/>
    <property type="project" value="UniProtKB-UniRule"/>
</dbReference>
<dbReference type="NCBIfam" id="TIGR00157">
    <property type="entry name" value="ribosome small subunit-dependent GTPase A"/>
    <property type="match status" value="1"/>
</dbReference>
<keyword evidence="2" id="KW-0862">Zinc</keyword>
<gene>
    <name evidence="2" type="primary">rsgA</name>
    <name evidence="4" type="ORF">SP90_12840</name>
</gene>
<name>A0A1B7XAQ0_9BACT</name>
<keyword evidence="2" id="KW-0479">Metal-binding</keyword>
<comment type="subcellular location">
    <subcellularLocation>
        <location evidence="2">Cytoplasm</location>
    </subcellularLocation>
</comment>
<accession>A0A1B7XAQ0</accession>
<dbReference type="AlphaFoldDB" id="A0A1B7XAQ0"/>
<dbReference type="GO" id="GO:0005737">
    <property type="term" value="C:cytoplasm"/>
    <property type="evidence" value="ECO:0007669"/>
    <property type="project" value="UniProtKB-SubCell"/>
</dbReference>
<keyword evidence="2" id="KW-0378">Hydrolase</keyword>
<keyword evidence="2" id="KW-0547">Nucleotide-binding</keyword>
<dbReference type="EMBL" id="JXMS01000025">
    <property type="protein sequence ID" value="OBQ46407.1"/>
    <property type="molecule type" value="Genomic_DNA"/>
</dbReference>
<dbReference type="PATRIC" id="fig|1560234.3.peg.1677"/>
<comment type="caution">
    <text evidence="4">The sequence shown here is derived from an EMBL/GenBank/DDBJ whole genome shotgun (WGS) entry which is preliminary data.</text>
</comment>
<dbReference type="SUPFAM" id="SSF52540">
    <property type="entry name" value="P-loop containing nucleoside triphosphate hydrolases"/>
    <property type="match status" value="1"/>
</dbReference>
<dbReference type="GO" id="GO:0042274">
    <property type="term" value="P:ribosomal small subunit biogenesis"/>
    <property type="evidence" value="ECO:0007669"/>
    <property type="project" value="UniProtKB-UniRule"/>
</dbReference>
<evidence type="ECO:0000313" key="4">
    <source>
        <dbReference type="EMBL" id="OBQ46407.1"/>
    </source>
</evidence>
<dbReference type="InterPro" id="IPR004881">
    <property type="entry name" value="Ribosome_biogen_GTPase_RsgA"/>
</dbReference>
<protein>
    <recommendedName>
        <fullName evidence="2">Small ribosomal subunit biogenesis GTPase RsgA</fullName>
        <ecNumber evidence="2">3.6.1.-</ecNumber>
    </recommendedName>
</protein>
<dbReference type="Proteomes" id="UP000091979">
    <property type="component" value="Unassembled WGS sequence"/>
</dbReference>
<organism evidence="4 5">
    <name type="scientific">Halodesulfovibrio spirochaetisodalis</name>
    <dbReference type="NCBI Taxonomy" id="1560234"/>
    <lineage>
        <taxon>Bacteria</taxon>
        <taxon>Pseudomonadati</taxon>
        <taxon>Thermodesulfobacteriota</taxon>
        <taxon>Desulfovibrionia</taxon>
        <taxon>Desulfovibrionales</taxon>
        <taxon>Desulfovibrionaceae</taxon>
        <taxon>Halodesulfovibrio</taxon>
    </lineage>
</organism>
<evidence type="ECO:0000313" key="5">
    <source>
        <dbReference type="Proteomes" id="UP000091979"/>
    </source>
</evidence>
<dbReference type="GO" id="GO:0046872">
    <property type="term" value="F:metal ion binding"/>
    <property type="evidence" value="ECO:0007669"/>
    <property type="project" value="UniProtKB-KW"/>
</dbReference>
<dbReference type="PANTHER" id="PTHR32120:SF10">
    <property type="entry name" value="SMALL RIBOSOMAL SUBUNIT BIOGENESIS GTPASE RSGA"/>
    <property type="match status" value="1"/>
</dbReference>
<keyword evidence="5" id="KW-1185">Reference proteome</keyword>
<feature type="binding site" evidence="2">
    <location>
        <position position="290"/>
    </location>
    <ligand>
        <name>Zn(2+)</name>
        <dbReference type="ChEBI" id="CHEBI:29105"/>
    </ligand>
</feature>
<dbReference type="HAMAP" id="MF_01820">
    <property type="entry name" value="GTPase_RsgA"/>
    <property type="match status" value="1"/>
</dbReference>
<keyword evidence="2" id="KW-0699">rRNA-binding</keyword>
<keyword evidence="1 2" id="KW-0690">Ribosome biogenesis</keyword>
<proteinExistence type="inferred from homology"/>
<feature type="binding site" evidence="2">
    <location>
        <position position="283"/>
    </location>
    <ligand>
        <name>Zn(2+)</name>
        <dbReference type="ChEBI" id="CHEBI:29105"/>
    </ligand>
</feature>
<comment type="subunit">
    <text evidence="2">Monomer. Associates with 30S ribosomal subunit, binds 16S rRNA.</text>
</comment>
<evidence type="ECO:0000256" key="2">
    <source>
        <dbReference type="HAMAP-Rule" id="MF_01820"/>
    </source>
</evidence>
<feature type="binding site" evidence="2">
    <location>
        <position position="296"/>
    </location>
    <ligand>
        <name>Zn(2+)</name>
        <dbReference type="ChEBI" id="CHEBI:29105"/>
    </ligand>
</feature>
<dbReference type="PROSITE" id="PS50936">
    <property type="entry name" value="ENGC_GTPASE"/>
    <property type="match status" value="1"/>
</dbReference>
<reference evidence="4 5" key="1">
    <citation type="submission" date="2015-01" db="EMBL/GenBank/DDBJ databases">
        <title>Desulfovibrio sp. JC271 draft genome sequence.</title>
        <authorList>
            <person name="Shivani Y."/>
            <person name="Subhash Y."/>
            <person name="Sasikala C."/>
            <person name="Ramana C.V."/>
        </authorList>
    </citation>
    <scope>NUCLEOTIDE SEQUENCE [LARGE SCALE GENOMIC DNA]</scope>
    <source>
        <strain evidence="4 5">JC271</strain>
    </source>
</reference>
<comment type="cofactor">
    <cofactor evidence="2">
        <name>Zn(2+)</name>
        <dbReference type="ChEBI" id="CHEBI:29105"/>
    </cofactor>
    <text evidence="2">Binds 1 zinc ion per subunit.</text>
</comment>
<keyword evidence="2" id="KW-0342">GTP-binding</keyword>
<dbReference type="GO" id="GO:0005525">
    <property type="term" value="F:GTP binding"/>
    <property type="evidence" value="ECO:0007669"/>
    <property type="project" value="UniProtKB-UniRule"/>
</dbReference>
<comment type="function">
    <text evidence="2">One of several proteins that assist in the late maturation steps of the functional core of the 30S ribosomal subunit. Helps release RbfA from mature subunits. May play a role in the assembly of ribosomal proteins into the subunit. Circularly permuted GTPase that catalyzes slow GTP hydrolysis, GTPase activity is stimulated by the 30S ribosomal subunit.</text>
</comment>
<comment type="similarity">
    <text evidence="2">Belongs to the TRAFAC class YlqF/YawG GTPase family. RsgA subfamily.</text>
</comment>
<dbReference type="InterPro" id="IPR027417">
    <property type="entry name" value="P-loop_NTPase"/>
</dbReference>
<dbReference type="Gene3D" id="1.10.40.50">
    <property type="entry name" value="Probable gtpase engc, domain 3"/>
    <property type="match status" value="1"/>
</dbReference>